<keyword evidence="3 7" id="KW-0210">Decarboxylase</keyword>
<evidence type="ECO:0000256" key="3">
    <source>
        <dbReference type="ARBA" id="ARBA00022793"/>
    </source>
</evidence>
<dbReference type="PANTHER" id="PTHR43375">
    <property type="entry name" value="OROTIDINE 5'-PHOSPHATE DECARBOXYLASE"/>
    <property type="match status" value="1"/>
</dbReference>
<dbReference type="InterPro" id="IPR011060">
    <property type="entry name" value="RibuloseP-bd_barrel"/>
</dbReference>
<dbReference type="EC" id="4.1.1.23" evidence="7"/>
<feature type="active site" description="Proton donor" evidence="7">
    <location>
        <position position="104"/>
    </location>
</feature>
<dbReference type="PANTHER" id="PTHR43375:SF1">
    <property type="entry name" value="OROTIDINE 5'-PHOSPHATE DECARBOXYLASE"/>
    <property type="match status" value="1"/>
</dbReference>
<comment type="caution">
    <text evidence="9">The sequence shown here is derived from an EMBL/GenBank/DDBJ whole genome shotgun (WGS) entry which is preliminary data.</text>
</comment>
<dbReference type="InterPro" id="IPR001754">
    <property type="entry name" value="OMPdeCOase_dom"/>
</dbReference>
<dbReference type="GO" id="GO:0044205">
    <property type="term" value="P:'de novo' UMP biosynthetic process"/>
    <property type="evidence" value="ECO:0007669"/>
    <property type="project" value="UniProtKB-UniRule"/>
</dbReference>
<keyword evidence="5 7" id="KW-0456">Lyase</keyword>
<evidence type="ECO:0000256" key="5">
    <source>
        <dbReference type="ARBA" id="ARBA00023239"/>
    </source>
</evidence>
<reference evidence="9 10" key="1">
    <citation type="submission" date="2017-09" db="EMBL/GenBank/DDBJ databases">
        <title>Large-scale bioinformatics analysis of Bacillus genomes uncovers conserved roles of natural products in bacterial physiology.</title>
        <authorList>
            <consortium name="Agbiome Team Llc"/>
            <person name="Bleich R.M."/>
            <person name="Grubbs K.J."/>
            <person name="Santa Maria K.C."/>
            <person name="Allen S.E."/>
            <person name="Farag S."/>
            <person name="Shank E.A."/>
            <person name="Bowers A."/>
        </authorList>
    </citation>
    <scope>NUCLEOTIDE SEQUENCE [LARGE SCALE GENOMIC DNA]</scope>
    <source>
        <strain evidence="9 10">AFS096845</strain>
    </source>
</reference>
<proteinExistence type="inferred from homology"/>
<evidence type="ECO:0000256" key="7">
    <source>
        <dbReference type="HAMAP-Rule" id="MF_01215"/>
    </source>
</evidence>
<dbReference type="InterPro" id="IPR013785">
    <property type="entry name" value="Aldolase_TIM"/>
</dbReference>
<comment type="pathway">
    <text evidence="1 7">Pyrimidine metabolism; UMP biosynthesis via de novo pathway; UMP from orotate: step 2/2.</text>
</comment>
<comment type="similarity">
    <text evidence="2 7">Belongs to the OMP decarboxylase family. Type 2 subfamily.</text>
</comment>
<protein>
    <recommendedName>
        <fullName evidence="7">Orotidine 5'-phosphate decarboxylase</fullName>
        <ecNumber evidence="7">4.1.1.23</ecNumber>
    </recommendedName>
    <alternativeName>
        <fullName evidence="7">OMP decarboxylase</fullName>
        <shortName evidence="7">OMPDCase</shortName>
        <shortName evidence="7">OMPdecase</shortName>
    </alternativeName>
</protein>
<keyword evidence="4 7" id="KW-0665">Pyrimidine biosynthesis</keyword>
<evidence type="ECO:0000313" key="10">
    <source>
        <dbReference type="Proteomes" id="UP000220006"/>
    </source>
</evidence>
<dbReference type="Gene3D" id="3.20.20.70">
    <property type="entry name" value="Aldolase class I"/>
    <property type="match status" value="1"/>
</dbReference>
<comment type="catalytic activity">
    <reaction evidence="6 7">
        <text>orotidine 5'-phosphate + H(+) = UMP + CO2</text>
        <dbReference type="Rhea" id="RHEA:11596"/>
        <dbReference type="ChEBI" id="CHEBI:15378"/>
        <dbReference type="ChEBI" id="CHEBI:16526"/>
        <dbReference type="ChEBI" id="CHEBI:57538"/>
        <dbReference type="ChEBI" id="CHEBI:57865"/>
        <dbReference type="EC" id="4.1.1.23"/>
    </reaction>
</comment>
<dbReference type="HAMAP" id="MF_01215">
    <property type="entry name" value="OMPdecase_type2"/>
    <property type="match status" value="1"/>
</dbReference>
<dbReference type="Proteomes" id="UP000220006">
    <property type="component" value="Unassembled WGS sequence"/>
</dbReference>
<dbReference type="GO" id="GO:0006207">
    <property type="term" value="P:'de novo' pyrimidine nucleobase biosynthetic process"/>
    <property type="evidence" value="ECO:0007669"/>
    <property type="project" value="InterPro"/>
</dbReference>
<dbReference type="EMBL" id="NVLK01000020">
    <property type="protein sequence ID" value="PEC22350.1"/>
    <property type="molecule type" value="Genomic_DNA"/>
</dbReference>
<dbReference type="CDD" id="cd04725">
    <property type="entry name" value="OMP_decarboxylase_like"/>
    <property type="match status" value="1"/>
</dbReference>
<evidence type="ECO:0000256" key="1">
    <source>
        <dbReference type="ARBA" id="ARBA00004861"/>
    </source>
</evidence>
<dbReference type="UniPathway" id="UPA00070">
    <property type="reaction ID" value="UER00120"/>
</dbReference>
<dbReference type="NCBIfam" id="TIGR02127">
    <property type="entry name" value="pyrF_sub2"/>
    <property type="match status" value="1"/>
</dbReference>
<dbReference type="RefSeq" id="WP_097903469.1">
    <property type="nucleotide sequence ID" value="NZ_NVLK01000020.1"/>
</dbReference>
<accession>A0A2A7HZK4</accession>
<name>A0A2A7HZK4_BACCE</name>
<sequence>MKNFADTLIEHSIRKNTALVVGLDPDITYFPEFLLNKDTQTTEEICNAIINFNKLVIDEVCDHVVAVKPQLAYYEVYGSAGIKALEETIQYARSKNVIVINDAKRGDIGSTSKAYAQAFLSNGSLSGDMVTVNPFLGSDGYNPFIEVAQENNKGLFLLLKTSNPSSFEIQDLKLQNGEILYMQMAQDINALAASTKGDNNYSFIGTVVGATYPSDAKKIRELLPHSIFLVPGLGVQGGKAEDLAVFFDEKGLGAVISSSRGITYSYCFNKRDENWRNISKEQMSKSISDATVTAKKQINEVRFNTNSLKC</sequence>
<dbReference type="SMART" id="SM00934">
    <property type="entry name" value="OMPdecase"/>
    <property type="match status" value="1"/>
</dbReference>
<dbReference type="AlphaFoldDB" id="A0A2A7HZK4"/>
<organism evidence="9 10">
    <name type="scientific">Bacillus cereus</name>
    <dbReference type="NCBI Taxonomy" id="1396"/>
    <lineage>
        <taxon>Bacteria</taxon>
        <taxon>Bacillati</taxon>
        <taxon>Bacillota</taxon>
        <taxon>Bacilli</taxon>
        <taxon>Bacillales</taxon>
        <taxon>Bacillaceae</taxon>
        <taxon>Bacillus</taxon>
        <taxon>Bacillus cereus group</taxon>
    </lineage>
</organism>
<dbReference type="GO" id="GO:0004590">
    <property type="term" value="F:orotidine-5'-phosphate decarboxylase activity"/>
    <property type="evidence" value="ECO:0007669"/>
    <property type="project" value="UniProtKB-UniRule"/>
</dbReference>
<evidence type="ECO:0000256" key="4">
    <source>
        <dbReference type="ARBA" id="ARBA00022975"/>
    </source>
</evidence>
<evidence type="ECO:0000256" key="2">
    <source>
        <dbReference type="ARBA" id="ARBA00008847"/>
    </source>
</evidence>
<dbReference type="InterPro" id="IPR011995">
    <property type="entry name" value="OMPdecase_type-2"/>
</dbReference>
<evidence type="ECO:0000259" key="8">
    <source>
        <dbReference type="SMART" id="SM00934"/>
    </source>
</evidence>
<dbReference type="SUPFAM" id="SSF51366">
    <property type="entry name" value="Ribulose-phoshate binding barrel"/>
    <property type="match status" value="1"/>
</dbReference>
<gene>
    <name evidence="7 9" type="primary">pyrF</name>
    <name evidence="9" type="ORF">COM96_08760</name>
</gene>
<evidence type="ECO:0000256" key="6">
    <source>
        <dbReference type="ARBA" id="ARBA00049157"/>
    </source>
</evidence>
<evidence type="ECO:0000313" key="9">
    <source>
        <dbReference type="EMBL" id="PEC22350.1"/>
    </source>
</evidence>
<dbReference type="Pfam" id="PF00215">
    <property type="entry name" value="OMPdecase"/>
    <property type="match status" value="1"/>
</dbReference>
<feature type="domain" description="Orotidine 5'-phosphate decarboxylase" evidence="8">
    <location>
        <begin position="18"/>
        <end position="271"/>
    </location>
</feature>